<dbReference type="Proteomes" id="UP001642409">
    <property type="component" value="Unassembled WGS sequence"/>
</dbReference>
<dbReference type="EMBL" id="CATOUU010000972">
    <property type="protein sequence ID" value="CAI9963967.1"/>
    <property type="molecule type" value="Genomic_DNA"/>
</dbReference>
<gene>
    <name evidence="5" type="ORF">HINF_LOCUS14697</name>
    <name evidence="2" type="ORF">HINF_LOCUS36914</name>
    <name evidence="3" type="ORF">HINF_LOCUS40035</name>
    <name evidence="6" type="ORF">HINF_LOCUS48533</name>
    <name evidence="4" type="ORF">HINF_LOCUS51612</name>
    <name evidence="7" type="ORF">HINF_LOCUS68313</name>
</gene>
<dbReference type="EMBL" id="CAXDID020000224">
    <property type="protein sequence ID" value="CAL6058996.1"/>
    <property type="molecule type" value="Genomic_DNA"/>
</dbReference>
<comment type="caution">
    <text evidence="3">The sequence shown here is derived from an EMBL/GenBank/DDBJ whole genome shotgun (WGS) entry which is preliminary data.</text>
</comment>
<keyword evidence="1" id="KW-0812">Transmembrane</keyword>
<reference evidence="3" key="1">
    <citation type="submission" date="2023-06" db="EMBL/GenBank/DDBJ databases">
        <authorList>
            <person name="Kurt Z."/>
        </authorList>
    </citation>
    <scope>NUCLEOTIDE SEQUENCE</scope>
</reference>
<dbReference type="EMBL" id="CATOUU010000795">
    <property type="protein sequence ID" value="CAI9949269.1"/>
    <property type="molecule type" value="Genomic_DNA"/>
</dbReference>
<dbReference type="PANTHER" id="PTHR45982:SF1">
    <property type="entry name" value="REGULATOR OF CHROMOSOME CONDENSATION"/>
    <property type="match status" value="1"/>
</dbReference>
<evidence type="ECO:0000313" key="4">
    <source>
        <dbReference type="EMBL" id="CAI9963967.1"/>
    </source>
</evidence>
<dbReference type="EMBL" id="CATOUU010000832">
    <property type="protein sequence ID" value="CAI9952390.1"/>
    <property type="molecule type" value="Genomic_DNA"/>
</dbReference>
<dbReference type="Gene3D" id="2.130.10.30">
    <property type="entry name" value="Regulator of chromosome condensation 1/beta-lactamase-inhibitor protein II"/>
    <property type="match status" value="2"/>
</dbReference>
<evidence type="ECO:0000313" key="7">
    <source>
        <dbReference type="EMBL" id="CAL6096195.1"/>
    </source>
</evidence>
<evidence type="ECO:0000313" key="5">
    <source>
        <dbReference type="EMBL" id="CAL5996313.1"/>
    </source>
</evidence>
<dbReference type="AlphaFoldDB" id="A0AA86UCC4"/>
<evidence type="ECO:0000313" key="3">
    <source>
        <dbReference type="EMBL" id="CAI9952390.1"/>
    </source>
</evidence>
<accession>A0AA86UCC4</accession>
<evidence type="ECO:0000313" key="2">
    <source>
        <dbReference type="EMBL" id="CAI9949269.1"/>
    </source>
</evidence>
<keyword evidence="1" id="KW-0472">Membrane</keyword>
<protein>
    <submittedName>
        <fullName evidence="3">LPXTG-motif cell wall anchor domain</fullName>
    </submittedName>
    <submittedName>
        <fullName evidence="5">LPXTG-motif_cell wall anchor domain</fullName>
    </submittedName>
</protein>
<organism evidence="3">
    <name type="scientific">Hexamita inflata</name>
    <dbReference type="NCBI Taxonomy" id="28002"/>
    <lineage>
        <taxon>Eukaryota</taxon>
        <taxon>Metamonada</taxon>
        <taxon>Diplomonadida</taxon>
        <taxon>Hexamitidae</taxon>
        <taxon>Hexamitinae</taxon>
        <taxon>Hexamita</taxon>
    </lineage>
</organism>
<dbReference type="EMBL" id="CAXDID020000035">
    <property type="protein sequence ID" value="CAL5996313.1"/>
    <property type="molecule type" value="Genomic_DNA"/>
</dbReference>
<proteinExistence type="predicted"/>
<dbReference type="SUPFAM" id="SSF50985">
    <property type="entry name" value="RCC1/BLIP-II"/>
    <property type="match status" value="1"/>
</dbReference>
<feature type="transmembrane region" description="Helical" evidence="1">
    <location>
        <begin position="765"/>
        <end position="790"/>
    </location>
</feature>
<sequence length="811" mass="90700">MILQLVLSQIAVSGINSNHNLGVSTSQTTDFEFIGTEKKMIKLASNKLGTVYQQQTDNLESGVFATGTNTKGMLCVPIDTNTSAPTPVFYTLLDQMTISMTESSTLIWMSNDVIFGCGSNENGQLRISNENDNKDHVKENIDTAVIRGEEKIKSIGSTAHANYIVTTQRIIVMGQCLYDNMCVTENGVKTLKLPTTLPIEEVRDVTFYPETIVITKKKESIIFVLGIDHCEWTSNHSEWHFAEFSKAEHFYFGQNVTIFSQNNSVVTCRYEQSAKHDSIDHGVVKAVAASGDAIIVTGSKGVFVSGPNSNNILGKCKQTVEGICDPQLLTQILPAQANTVFVVENYATFLYFDNSPDYTTNHFESNYTLEQVENSVLSAGIILNPAQPISFIPDSAKFKQIKATERGFLALSKQNTLWAFASNLDIFSGFEYQINTTKPVPVPYFQNFNVTMFDVSKDLGVVLTNDNKLFTFGQNELNNLGRSVYAGDRNNDFSGPIQIKTDFLEVNESILQIGAVKRVIYVRTNLRTYFWGKCQGQCGKDAQGKVIIDIDGYGDYSKVRIMHMDYFPYHFYTYQEHILVISTEKKVYAYGNNSYGQLCQKDTNLKESLINIAGIHHVKIGLDKIFIHANQKLLFCGKNSISDYIDYFVTDSKEKLINTPIEIAFKANIKIIDISVQQDLLMVLTTEGLYIKGYAGNPKWYGLTQSYIKEWILVKDVNTSTMNMINSASVLGDGQSYIINDSQYIPININDIEEEEQENEAGMPVWEIVVITIASVVGAGIIAIAVFLILKKKKRSPEFDNIAEVDPETYQ</sequence>
<evidence type="ECO:0000313" key="6">
    <source>
        <dbReference type="EMBL" id="CAL6058996.1"/>
    </source>
</evidence>
<dbReference type="PANTHER" id="PTHR45982">
    <property type="entry name" value="REGULATOR OF CHROMOSOME CONDENSATION"/>
    <property type="match status" value="1"/>
</dbReference>
<dbReference type="EMBL" id="CAXDID020000483">
    <property type="protein sequence ID" value="CAL6096195.1"/>
    <property type="molecule type" value="Genomic_DNA"/>
</dbReference>
<evidence type="ECO:0000313" key="8">
    <source>
        <dbReference type="Proteomes" id="UP001642409"/>
    </source>
</evidence>
<dbReference type="InterPro" id="IPR009091">
    <property type="entry name" value="RCC1/BLIP-II"/>
</dbReference>
<name>A0AA86UCC4_9EUKA</name>
<keyword evidence="8" id="KW-1185">Reference proteome</keyword>
<dbReference type="InterPro" id="IPR051553">
    <property type="entry name" value="Ran_GTPase-activating"/>
</dbReference>
<evidence type="ECO:0000256" key="1">
    <source>
        <dbReference type="SAM" id="Phobius"/>
    </source>
</evidence>
<reference evidence="5 8" key="2">
    <citation type="submission" date="2024-07" db="EMBL/GenBank/DDBJ databases">
        <authorList>
            <person name="Akdeniz Z."/>
        </authorList>
    </citation>
    <scope>NUCLEOTIDE SEQUENCE [LARGE SCALE GENOMIC DNA]</scope>
</reference>
<keyword evidence="1" id="KW-1133">Transmembrane helix</keyword>